<evidence type="ECO:0000313" key="3">
    <source>
        <dbReference type="EMBL" id="NYI66825.1"/>
    </source>
</evidence>
<dbReference type="EMBL" id="JACBZP010000001">
    <property type="protein sequence ID" value="NYI66825.1"/>
    <property type="molecule type" value="Genomic_DNA"/>
</dbReference>
<dbReference type="Pfam" id="PF13556">
    <property type="entry name" value="HTH_30"/>
    <property type="match status" value="1"/>
</dbReference>
<dbReference type="InterPro" id="IPR042070">
    <property type="entry name" value="PucR_C-HTH_sf"/>
</dbReference>
<dbReference type="AlphaFoldDB" id="A0A7Z0AB12"/>
<gene>
    <name evidence="3" type="ORF">BJY26_001131</name>
</gene>
<dbReference type="PANTHER" id="PTHR33744:SF1">
    <property type="entry name" value="DNA-BINDING TRANSCRIPTIONAL ACTIVATOR ADER"/>
    <property type="match status" value="1"/>
</dbReference>
<evidence type="ECO:0000259" key="1">
    <source>
        <dbReference type="Pfam" id="PF13556"/>
    </source>
</evidence>
<dbReference type="Proteomes" id="UP000539111">
    <property type="component" value="Unassembled WGS sequence"/>
</dbReference>
<feature type="domain" description="RsbT co-antagonist protein RsbRD N-terminal" evidence="2">
    <location>
        <begin position="28"/>
        <end position="160"/>
    </location>
</feature>
<organism evidence="3 4">
    <name type="scientific">Spelaeicoccus albus</name>
    <dbReference type="NCBI Taxonomy" id="1280376"/>
    <lineage>
        <taxon>Bacteria</taxon>
        <taxon>Bacillati</taxon>
        <taxon>Actinomycetota</taxon>
        <taxon>Actinomycetes</taxon>
        <taxon>Micrococcales</taxon>
        <taxon>Brevibacteriaceae</taxon>
        <taxon>Spelaeicoccus</taxon>
    </lineage>
</organism>
<dbReference type="Pfam" id="PF14361">
    <property type="entry name" value="RsbRD_N"/>
    <property type="match status" value="1"/>
</dbReference>
<evidence type="ECO:0008006" key="5">
    <source>
        <dbReference type="Google" id="ProtNLM"/>
    </source>
</evidence>
<comment type="caution">
    <text evidence="3">The sequence shown here is derived from an EMBL/GenBank/DDBJ whole genome shotgun (WGS) entry which is preliminary data.</text>
</comment>
<dbReference type="Gene3D" id="1.10.10.2840">
    <property type="entry name" value="PucR C-terminal helix-turn-helix domain"/>
    <property type="match status" value="1"/>
</dbReference>
<sequence length="388" mass="42514">MDNREELRARTRPRWSELVRLLRGDVDGMLETFVAALARNKPYASGLVPEADIRRSGIESFSMLLEALLADDIGAVFADVPGELGRRRARQGVPAENLVSAVREDFHVIWSTILQRAGTDDMATLALHVDQLWRVVDEYARQVQYSYLTERAVMAREERSLQERYVATLFGQEGRLPEQLRQIGLSLRVDVDGRFRVYAADGPDADELRRIVRESADAGRACYVHDEGMTAIAFWQVGSKTAPPSGLEAVTCVEINDVDGLAAVPVAATTASGLVSILRPEDDGPQSLRALWPRAAAHRLDAVAIDHLRAETVGKLATCTPHERSRVVETVQAYLQTGTVAAAAARAYCHRNTVLARLHRFAELTGIDVTVPTEAALAVVLLSDGSPS</sequence>
<feature type="domain" description="PucR C-terminal helix-turn-helix" evidence="1">
    <location>
        <begin position="328"/>
        <end position="376"/>
    </location>
</feature>
<proteinExistence type="predicted"/>
<keyword evidence="4" id="KW-1185">Reference proteome</keyword>
<name>A0A7Z0AB12_9MICO</name>
<accession>A0A7Z0AB12</accession>
<evidence type="ECO:0000313" key="4">
    <source>
        <dbReference type="Proteomes" id="UP000539111"/>
    </source>
</evidence>
<dbReference type="InterPro" id="IPR025751">
    <property type="entry name" value="RsbRD_N_dom"/>
</dbReference>
<reference evidence="3 4" key="1">
    <citation type="submission" date="2020-07" db="EMBL/GenBank/DDBJ databases">
        <title>Sequencing the genomes of 1000 actinobacteria strains.</title>
        <authorList>
            <person name="Klenk H.-P."/>
        </authorList>
    </citation>
    <scope>NUCLEOTIDE SEQUENCE [LARGE SCALE GENOMIC DNA]</scope>
    <source>
        <strain evidence="3 4">DSM 26341</strain>
    </source>
</reference>
<dbReference type="RefSeq" id="WP_179426426.1">
    <property type="nucleotide sequence ID" value="NZ_JACBZP010000001.1"/>
</dbReference>
<protein>
    <recommendedName>
        <fullName evidence="5">PucR-like helix-turn-helix protein</fullName>
    </recommendedName>
</protein>
<dbReference type="InterPro" id="IPR025736">
    <property type="entry name" value="PucR_C-HTH_dom"/>
</dbReference>
<dbReference type="InterPro" id="IPR051448">
    <property type="entry name" value="CdaR-like_regulators"/>
</dbReference>
<dbReference type="PANTHER" id="PTHR33744">
    <property type="entry name" value="CARBOHYDRATE DIACID REGULATOR"/>
    <property type="match status" value="1"/>
</dbReference>
<evidence type="ECO:0000259" key="2">
    <source>
        <dbReference type="Pfam" id="PF14361"/>
    </source>
</evidence>